<dbReference type="STRING" id="4999.A0A1Y1UP44"/>
<dbReference type="GeneID" id="33556934"/>
<comment type="caution">
    <text evidence="2">The sequence shown here is derived from an EMBL/GenBank/DDBJ whole genome shotgun (WGS) entry which is preliminary data.</text>
</comment>
<reference evidence="2 3" key="1">
    <citation type="submission" date="2017-03" db="EMBL/GenBank/DDBJ databases">
        <title>Widespread Adenine N6-methylation of Active Genes in Fungi.</title>
        <authorList>
            <consortium name="DOE Joint Genome Institute"/>
            <person name="Mondo S.J."/>
            <person name="Dannebaum R.O."/>
            <person name="Kuo R.C."/>
            <person name="Louie K.B."/>
            <person name="Bewick A.J."/>
            <person name="Labutti K."/>
            <person name="Haridas S."/>
            <person name="Kuo A."/>
            <person name="Salamov A."/>
            <person name="Ahrendt S.R."/>
            <person name="Lau R."/>
            <person name="Bowen B.P."/>
            <person name="Lipzen A."/>
            <person name="Sullivan W."/>
            <person name="Andreopoulos W.B."/>
            <person name="Clum A."/>
            <person name="Lindquist E."/>
            <person name="Daum C."/>
            <person name="Northen T.R."/>
            <person name="Ramamoorthy G."/>
            <person name="Schmitz R.J."/>
            <person name="Gryganskyi A."/>
            <person name="Culley D."/>
            <person name="Magnuson J."/>
            <person name="James T.Y."/>
            <person name="O'Malley M.A."/>
            <person name="Stajich J.E."/>
            <person name="Spatafora J.W."/>
            <person name="Visel A."/>
            <person name="Grigoriev I.V."/>
        </authorList>
    </citation>
    <scope>NUCLEOTIDE SEQUENCE [LARGE SCALE GENOMIC DNA]</scope>
    <source>
        <strain evidence="2 3">NRRL Y-17943</strain>
    </source>
</reference>
<accession>A0A1Y1UP44</accession>
<sequence length="128" mass="14129">MMLNLYASSSRLPRLATTVSRLAVPAARPISTSPISQAKKPLLPSAHATEPMELLTMIGHNADKALADSAKSWEDLTRVWLKGSAKLEDIGGMSPSERRYILHCFNAYSKNKAPSEFLRTKKTKTFRG</sequence>
<proteinExistence type="predicted"/>
<dbReference type="InParanoid" id="A0A1Y1UP44"/>
<keyword evidence="3" id="KW-1185">Reference proteome</keyword>
<gene>
    <name evidence="2" type="ORF">BD324DRAFT_619128</name>
</gene>
<dbReference type="RefSeq" id="XP_021873147.1">
    <property type="nucleotide sequence ID" value="XM_022015126.1"/>
</dbReference>
<evidence type="ECO:0000313" key="2">
    <source>
        <dbReference type="EMBL" id="ORX39284.1"/>
    </source>
</evidence>
<evidence type="ECO:0000313" key="3">
    <source>
        <dbReference type="Proteomes" id="UP000193218"/>
    </source>
</evidence>
<name>A0A1Y1UP44_9TREE</name>
<dbReference type="AlphaFoldDB" id="A0A1Y1UP44"/>
<protein>
    <recommendedName>
        <fullName evidence="1">Small ribosomal subunit protein mS41 SAM domain-containing protein</fullName>
    </recommendedName>
</protein>
<dbReference type="Pfam" id="PF09597">
    <property type="entry name" value="SAM_Ribosomal_mS41"/>
    <property type="match status" value="1"/>
</dbReference>
<evidence type="ECO:0000259" key="1">
    <source>
        <dbReference type="Pfam" id="PF09597"/>
    </source>
</evidence>
<dbReference type="OrthoDB" id="18595at2759"/>
<dbReference type="InterPro" id="IPR019083">
    <property type="entry name" value="SAM_Ribosomal_mS41"/>
</dbReference>
<feature type="domain" description="Small ribosomal subunit protein mS41 SAM" evidence="1">
    <location>
        <begin position="44"/>
        <end position="110"/>
    </location>
</feature>
<dbReference type="EMBL" id="NBSH01000003">
    <property type="protein sequence ID" value="ORX39284.1"/>
    <property type="molecule type" value="Genomic_DNA"/>
</dbReference>
<organism evidence="2 3">
    <name type="scientific">Kockovaella imperatae</name>
    <dbReference type="NCBI Taxonomy" id="4999"/>
    <lineage>
        <taxon>Eukaryota</taxon>
        <taxon>Fungi</taxon>
        <taxon>Dikarya</taxon>
        <taxon>Basidiomycota</taxon>
        <taxon>Agaricomycotina</taxon>
        <taxon>Tremellomycetes</taxon>
        <taxon>Tremellales</taxon>
        <taxon>Cuniculitremaceae</taxon>
        <taxon>Kockovaella</taxon>
    </lineage>
</organism>
<dbReference type="Proteomes" id="UP000193218">
    <property type="component" value="Unassembled WGS sequence"/>
</dbReference>